<dbReference type="Gene3D" id="3.40.710.10">
    <property type="entry name" value="DD-peptidase/beta-lactamase superfamily"/>
    <property type="match status" value="1"/>
</dbReference>
<dbReference type="GO" id="GO:0016787">
    <property type="term" value="F:hydrolase activity"/>
    <property type="evidence" value="ECO:0007669"/>
    <property type="project" value="UniProtKB-KW"/>
</dbReference>
<organism evidence="2 3">
    <name type="scientific">Chelativorans intermedius</name>
    <dbReference type="NCBI Taxonomy" id="515947"/>
    <lineage>
        <taxon>Bacteria</taxon>
        <taxon>Pseudomonadati</taxon>
        <taxon>Pseudomonadota</taxon>
        <taxon>Alphaproteobacteria</taxon>
        <taxon>Hyphomicrobiales</taxon>
        <taxon>Phyllobacteriaceae</taxon>
        <taxon>Chelativorans</taxon>
    </lineage>
</organism>
<comment type="caution">
    <text evidence="2">The sequence shown here is derived from an EMBL/GenBank/DDBJ whole genome shotgun (WGS) entry which is preliminary data.</text>
</comment>
<dbReference type="Pfam" id="PF00144">
    <property type="entry name" value="Beta-lactamase"/>
    <property type="match status" value="1"/>
</dbReference>
<feature type="domain" description="Beta-lactamase-related" evidence="1">
    <location>
        <begin position="165"/>
        <end position="436"/>
    </location>
</feature>
<sequence>MRSALSILKWPAGLLVLLAAAAALWLWLLPPGLIRVGANYAAKIVCSNVYLADRDPAAVLSEDVQAPGHPLLRLMRVKVEPQAALVRTGLLGVFGDGLAVFRGGTGCAAVPDGDVAAARGPAIGMPTAHGSTDLWPEGTRIDVSDHQRLAAVLDDAALTGPGMRAVIVVQDGRIVGERFGAGVMAHDRPLLGWSMTKTVTAAIVGTLVGADRLSVDDADLLAEWAGDERARITVAHLLGMESGLAFNESYGGVSDVTRMLYLEPDMAAFAAGRPLIHPPGEHFAYSSGTSVILSRVWQNAFADERQALAWPRRALFGPLGMDTAVLETDARGTFVGSSYLYASARDWARFGLLLLQDGVWEGQRILPPGWVEWMRTPTRASGGEYGRSLWFHGPRVTTPPWQHQDAGFTLPADAYWMIGHDGQTITVIPSRRLVVLRMGLTPTRLGYKPQALVEAVVGALDRQEE</sequence>
<dbReference type="Proteomes" id="UP001589755">
    <property type="component" value="Unassembled WGS sequence"/>
</dbReference>
<evidence type="ECO:0000313" key="2">
    <source>
        <dbReference type="EMBL" id="MFC0208834.1"/>
    </source>
</evidence>
<evidence type="ECO:0000259" key="1">
    <source>
        <dbReference type="Pfam" id="PF00144"/>
    </source>
</evidence>
<reference evidence="2 3" key="1">
    <citation type="submission" date="2024-09" db="EMBL/GenBank/DDBJ databases">
        <authorList>
            <person name="Sun Q."/>
            <person name="Mori K."/>
        </authorList>
    </citation>
    <scope>NUCLEOTIDE SEQUENCE [LARGE SCALE GENOMIC DNA]</scope>
    <source>
        <strain evidence="2 3">CCM 8543</strain>
    </source>
</reference>
<dbReference type="InterPro" id="IPR012338">
    <property type="entry name" value="Beta-lactam/transpept-like"/>
</dbReference>
<dbReference type="InterPro" id="IPR050789">
    <property type="entry name" value="Diverse_Enzym_Activities"/>
</dbReference>
<proteinExistence type="predicted"/>
<accession>A0ABV6D863</accession>
<name>A0ABV6D863_9HYPH</name>
<dbReference type="PANTHER" id="PTHR43283:SF7">
    <property type="entry name" value="BETA-LACTAMASE-RELATED DOMAIN-CONTAINING PROTEIN"/>
    <property type="match status" value="1"/>
</dbReference>
<gene>
    <name evidence="2" type="ORF">ACFFJ2_10545</name>
</gene>
<evidence type="ECO:0000313" key="3">
    <source>
        <dbReference type="Proteomes" id="UP001589755"/>
    </source>
</evidence>
<keyword evidence="3" id="KW-1185">Reference proteome</keyword>
<dbReference type="EMBL" id="JBHLXD010000015">
    <property type="protein sequence ID" value="MFC0208834.1"/>
    <property type="molecule type" value="Genomic_DNA"/>
</dbReference>
<dbReference type="RefSeq" id="WP_261518414.1">
    <property type="nucleotide sequence ID" value="NZ_JAODNW010000001.1"/>
</dbReference>
<dbReference type="InterPro" id="IPR001466">
    <property type="entry name" value="Beta-lactam-related"/>
</dbReference>
<dbReference type="SUPFAM" id="SSF56601">
    <property type="entry name" value="beta-lactamase/transpeptidase-like"/>
    <property type="match status" value="1"/>
</dbReference>
<dbReference type="PANTHER" id="PTHR43283">
    <property type="entry name" value="BETA-LACTAMASE-RELATED"/>
    <property type="match status" value="1"/>
</dbReference>
<protein>
    <submittedName>
        <fullName evidence="2">Serine hydrolase domain-containing protein</fullName>
        <ecNumber evidence="2">3.-.-.-</ecNumber>
    </submittedName>
</protein>
<keyword evidence="2" id="KW-0378">Hydrolase</keyword>
<dbReference type="EC" id="3.-.-.-" evidence="2"/>